<evidence type="ECO:0000313" key="3">
    <source>
        <dbReference type="Proteomes" id="UP000755667"/>
    </source>
</evidence>
<evidence type="ECO:0000313" key="4">
    <source>
        <dbReference type="Proteomes" id="UP000809440"/>
    </source>
</evidence>
<dbReference type="Proteomes" id="UP000755667">
    <property type="component" value="Unassembled WGS sequence"/>
</dbReference>
<evidence type="ECO:0000313" key="2">
    <source>
        <dbReference type="EMBL" id="MBM2419569.1"/>
    </source>
</evidence>
<keyword evidence="4" id="KW-1185">Reference proteome</keyword>
<gene>
    <name evidence="1" type="ORF">JQX41_21540</name>
    <name evidence="2" type="ORF">JQX48_21560</name>
</gene>
<protein>
    <submittedName>
        <fullName evidence="1">Uncharacterized protein</fullName>
    </submittedName>
</protein>
<dbReference type="RefSeq" id="WP_088716874.1">
    <property type="nucleotide sequence ID" value="NZ_JAFBWU010000021.1"/>
</dbReference>
<dbReference type="GeneID" id="68872775"/>
<comment type="caution">
    <text evidence="1">The sequence shown here is derived from an EMBL/GenBank/DDBJ whole genome shotgun (WGS) entry which is preliminary data.</text>
</comment>
<dbReference type="AlphaFoldDB" id="A0A9Q2P1H6"/>
<dbReference type="EMBL" id="JAFBXF010000021">
    <property type="protein sequence ID" value="MBM2419569.1"/>
    <property type="molecule type" value="Genomic_DNA"/>
</dbReference>
<name>A0A9Q2P1H6_9RHOB</name>
<dbReference type="EMBL" id="JAFBXE010000021">
    <property type="protein sequence ID" value="MBM2414898.1"/>
    <property type="molecule type" value="Genomic_DNA"/>
</dbReference>
<reference evidence="1 4" key="1">
    <citation type="submission" date="2021-01" db="EMBL/GenBank/DDBJ databases">
        <title>Diatom-associated Roseobacters Show Island Model of Population Structure.</title>
        <authorList>
            <person name="Qu L."/>
            <person name="Feng X."/>
            <person name="Chen Y."/>
            <person name="Li L."/>
            <person name="Wang X."/>
            <person name="Hu Z."/>
            <person name="Wang H."/>
            <person name="Luo H."/>
        </authorList>
    </citation>
    <scope>NUCLEOTIDE SEQUENCE</scope>
    <source>
        <strain evidence="2 4">CC28-63</strain>
        <strain evidence="1">CC28-69</strain>
    </source>
</reference>
<dbReference type="Proteomes" id="UP000809440">
    <property type="component" value="Unassembled WGS sequence"/>
</dbReference>
<accession>A0A9Q2P1H6</accession>
<evidence type="ECO:0000313" key="1">
    <source>
        <dbReference type="EMBL" id="MBM2414898.1"/>
    </source>
</evidence>
<organism evidence="1 3">
    <name type="scientific">Marivita cryptomonadis</name>
    <dbReference type="NCBI Taxonomy" id="505252"/>
    <lineage>
        <taxon>Bacteria</taxon>
        <taxon>Pseudomonadati</taxon>
        <taxon>Pseudomonadota</taxon>
        <taxon>Alphaproteobacteria</taxon>
        <taxon>Rhodobacterales</taxon>
        <taxon>Roseobacteraceae</taxon>
        <taxon>Marivita</taxon>
    </lineage>
</organism>
<sequence>MTTAQKATTIGFLIFITGTALGFAVRHQIALQHGRAFGEIITSICANEGYAGALFPLGDPDQARCMSEDESAELKAVNNL</sequence>
<proteinExistence type="predicted"/>